<evidence type="ECO:0000313" key="2">
    <source>
        <dbReference type="EMBL" id="KRH91855.1"/>
    </source>
</evidence>
<comment type="caution">
    <text evidence="1">The sequence shown here is derived from an EMBL/GenBank/DDBJ whole genome shotgun (WGS) entry which is preliminary data.</text>
</comment>
<dbReference type="Proteomes" id="UP000051530">
    <property type="component" value="Unassembled WGS sequence"/>
</dbReference>
<dbReference type="VEuPathDB" id="MicrosporidiaDB:M153_210550001"/>
<organism evidence="1 3">
    <name type="scientific">Pseudoloma neurophilia</name>
    <dbReference type="NCBI Taxonomy" id="146866"/>
    <lineage>
        <taxon>Eukaryota</taxon>
        <taxon>Fungi</taxon>
        <taxon>Fungi incertae sedis</taxon>
        <taxon>Microsporidia</taxon>
        <taxon>Pseudoloma</taxon>
    </lineage>
</organism>
<dbReference type="EMBL" id="LGUB01001489">
    <property type="protein sequence ID" value="KRH91824.1"/>
    <property type="molecule type" value="Genomic_DNA"/>
</dbReference>
<evidence type="ECO:0000313" key="1">
    <source>
        <dbReference type="EMBL" id="KRH91824.1"/>
    </source>
</evidence>
<reference evidence="1 3" key="1">
    <citation type="submission" date="2015-07" db="EMBL/GenBank/DDBJ databases">
        <title>The genome of Pseudoloma neurophilia, a relevant intracellular parasite of the zebrafish.</title>
        <authorList>
            <person name="Ndikumana S."/>
            <person name="Pelin A."/>
            <person name="Sanders J."/>
            <person name="Corradi N."/>
        </authorList>
    </citation>
    <scope>NUCLEOTIDE SEQUENCE [LARGE SCALE GENOMIC DNA]</scope>
    <source>
        <strain evidence="1 3">MK1</strain>
    </source>
</reference>
<name>A0A0R0LZK8_9MICR</name>
<protein>
    <submittedName>
        <fullName evidence="1">Uncharacterized protein</fullName>
    </submittedName>
</protein>
<evidence type="ECO:0000313" key="3">
    <source>
        <dbReference type="Proteomes" id="UP000051530"/>
    </source>
</evidence>
<sequence>KRNHNSHVHRVGNAANRAYYTYYSLHPSIRQSQWTFHNGHHGVIKGWHDIDES</sequence>
<proteinExistence type="predicted"/>
<feature type="non-terminal residue" evidence="1">
    <location>
        <position position="1"/>
    </location>
</feature>
<dbReference type="OrthoDB" id="2195427at2759"/>
<gene>
    <name evidence="2" type="ORF">M153_210550001</name>
    <name evidence="1" type="ORF">M153_232240001</name>
</gene>
<dbReference type="VEuPathDB" id="MicrosporidiaDB:M153_232240001"/>
<keyword evidence="3" id="KW-1185">Reference proteome</keyword>
<accession>A0A0R0LZK8</accession>
<dbReference type="EMBL" id="LGUB01001457">
    <property type="protein sequence ID" value="KRH91855.1"/>
    <property type="molecule type" value="Genomic_DNA"/>
</dbReference>
<dbReference type="AlphaFoldDB" id="A0A0R0LZK8"/>